<dbReference type="PANTHER" id="PTHR30619:SF1">
    <property type="entry name" value="RECOMBINATION PROTEIN 2"/>
    <property type="match status" value="1"/>
</dbReference>
<dbReference type="InterPro" id="IPR052159">
    <property type="entry name" value="Competence_DNA_uptake"/>
</dbReference>
<gene>
    <name evidence="2" type="ordered locus">Ccel_0062</name>
</gene>
<dbReference type="Pfam" id="PF00753">
    <property type="entry name" value="Lactamase_B"/>
    <property type="match status" value="1"/>
</dbReference>
<dbReference type="KEGG" id="cce:Ccel_0062"/>
<sequence length="331" mass="37165">MDITVIRAGRGDCIWIRWEDQCVHNIIIDSGPAATKAIFRRLIQQEITSKGEAIDLLVLTHIDDDHIRGFLYYLADYYSSTNANTFREVWFNTGICCLSCDHSPNSAAKLSCKLNNLGIHYSDSVLRGDSISIGDVTLKVICPFAEAVGHVNKIILQQQPSLHAASINKPLEDILANDCFQMDSSDTNKASIAMVLTYCGKYRIAFLGDAHEKEVREGLVEFFPGQAMNLVKLSHHGSSHNLSNELIDILNTRQYILSSSRDMDIITLARLYQKVSSTKETTVIYSNYSQLLAKQRLVEAGNKLLKIETLDAKPQLLWKEGDLVCRIRTIR</sequence>
<accession>B8I496</accession>
<dbReference type="GO" id="GO:0016787">
    <property type="term" value="F:hydrolase activity"/>
    <property type="evidence" value="ECO:0007669"/>
    <property type="project" value="UniProtKB-KW"/>
</dbReference>
<reference evidence="2 3" key="1">
    <citation type="submission" date="2009-01" db="EMBL/GenBank/DDBJ databases">
        <title>Complete sequence of Clostridium cellulolyticum H10.</title>
        <authorList>
            <consortium name="US DOE Joint Genome Institute"/>
            <person name="Lucas S."/>
            <person name="Copeland A."/>
            <person name="Lapidus A."/>
            <person name="Glavina del Rio T."/>
            <person name="Dalin E."/>
            <person name="Tice H."/>
            <person name="Bruce D."/>
            <person name="Goodwin L."/>
            <person name="Pitluck S."/>
            <person name="Chertkov O."/>
            <person name="Saunders E."/>
            <person name="Brettin T."/>
            <person name="Detter J.C."/>
            <person name="Han C."/>
            <person name="Larimer F."/>
            <person name="Land M."/>
            <person name="Hauser L."/>
            <person name="Kyrpides N."/>
            <person name="Ivanova N."/>
            <person name="Zhou J."/>
            <person name="Richardson P."/>
        </authorList>
    </citation>
    <scope>NUCLEOTIDE SEQUENCE [LARGE SCALE GENOMIC DNA]</scope>
    <source>
        <strain evidence="3">ATCC 35319 / DSM 5812 / JCM 6584 / H10</strain>
    </source>
</reference>
<proteinExistence type="predicted"/>
<name>B8I496_RUMCH</name>
<evidence type="ECO:0000313" key="3">
    <source>
        <dbReference type="Proteomes" id="UP000001349"/>
    </source>
</evidence>
<dbReference type="Gene3D" id="3.60.15.10">
    <property type="entry name" value="Ribonuclease Z/Hydroxyacylglutathione hydrolase-like"/>
    <property type="match status" value="1"/>
</dbReference>
<dbReference type="RefSeq" id="WP_012634516.1">
    <property type="nucleotide sequence ID" value="NC_011898.1"/>
</dbReference>
<keyword evidence="2" id="KW-0378">Hydrolase</keyword>
<protein>
    <submittedName>
        <fullName evidence="2">Hydrolase (Metallo-beta-lactamase superfamily)-like protein</fullName>
    </submittedName>
</protein>
<feature type="domain" description="Metallo-beta-lactamase" evidence="1">
    <location>
        <begin position="11"/>
        <end position="72"/>
    </location>
</feature>
<organism evidence="2 3">
    <name type="scientific">Ruminiclostridium cellulolyticum (strain ATCC 35319 / DSM 5812 / JCM 6584 / H10)</name>
    <name type="common">Clostridium cellulolyticum</name>
    <dbReference type="NCBI Taxonomy" id="394503"/>
    <lineage>
        <taxon>Bacteria</taxon>
        <taxon>Bacillati</taxon>
        <taxon>Bacillota</taxon>
        <taxon>Clostridia</taxon>
        <taxon>Eubacteriales</taxon>
        <taxon>Oscillospiraceae</taxon>
        <taxon>Ruminiclostridium</taxon>
    </lineage>
</organism>
<dbReference type="InterPro" id="IPR036866">
    <property type="entry name" value="RibonucZ/Hydroxyglut_hydro"/>
</dbReference>
<dbReference type="HOGENOM" id="CLU_052638_0_0_9"/>
<dbReference type="AlphaFoldDB" id="B8I496"/>
<dbReference type="SUPFAM" id="SSF56281">
    <property type="entry name" value="Metallo-hydrolase/oxidoreductase"/>
    <property type="match status" value="1"/>
</dbReference>
<keyword evidence="3" id="KW-1185">Reference proteome</keyword>
<dbReference type="EMBL" id="CP001348">
    <property type="protein sequence ID" value="ACL74450.1"/>
    <property type="molecule type" value="Genomic_DNA"/>
</dbReference>
<dbReference type="Proteomes" id="UP000001349">
    <property type="component" value="Chromosome"/>
</dbReference>
<dbReference type="InterPro" id="IPR001279">
    <property type="entry name" value="Metallo-B-lactamas"/>
</dbReference>
<evidence type="ECO:0000313" key="2">
    <source>
        <dbReference type="EMBL" id="ACL74450.1"/>
    </source>
</evidence>
<evidence type="ECO:0000259" key="1">
    <source>
        <dbReference type="Pfam" id="PF00753"/>
    </source>
</evidence>
<dbReference type="eggNOG" id="COG2333">
    <property type="taxonomic scope" value="Bacteria"/>
</dbReference>
<dbReference type="OrthoDB" id="9783680at2"/>
<dbReference type="PANTHER" id="PTHR30619">
    <property type="entry name" value="DNA INTERNALIZATION/COMPETENCE PROTEIN COMEC/REC2"/>
    <property type="match status" value="1"/>
</dbReference>